<dbReference type="Gene3D" id="3.30.470.10">
    <property type="match status" value="1"/>
</dbReference>
<dbReference type="GO" id="GO:0005829">
    <property type="term" value="C:cytosol"/>
    <property type="evidence" value="ECO:0007669"/>
    <property type="project" value="TreeGrafter"/>
</dbReference>
<comment type="similarity">
    <text evidence="1">Belongs to the class-IV pyridoxal-phosphate-dependent aminotransferase family.</text>
</comment>
<comment type="caution">
    <text evidence="2">The sequence shown here is derived from an EMBL/GenBank/DDBJ whole genome shotgun (WGS) entry which is preliminary data.</text>
</comment>
<gene>
    <name evidence="2" type="ORF">BKG84_08345</name>
</gene>
<dbReference type="Proteomes" id="UP000179441">
    <property type="component" value="Unassembled WGS sequence"/>
</dbReference>
<dbReference type="RefSeq" id="WP_070931529.1">
    <property type="nucleotide sequence ID" value="NZ_CP050145.1"/>
</dbReference>
<dbReference type="NCBIfam" id="NF005887">
    <property type="entry name" value="PRK07849.1-2"/>
    <property type="match status" value="1"/>
</dbReference>
<dbReference type="GO" id="GO:0016829">
    <property type="term" value="F:lyase activity"/>
    <property type="evidence" value="ECO:0007669"/>
    <property type="project" value="UniProtKB-KW"/>
</dbReference>
<name>A0A1S1M6C9_MYCCH</name>
<protein>
    <submittedName>
        <fullName evidence="2">4-amino-4-deoxychorismate lyase</fullName>
    </submittedName>
</protein>
<dbReference type="PANTHER" id="PTHR42743:SF11">
    <property type="entry name" value="AMINODEOXYCHORISMATE LYASE"/>
    <property type="match status" value="1"/>
</dbReference>
<keyword evidence="2" id="KW-0456">Lyase</keyword>
<dbReference type="PANTHER" id="PTHR42743">
    <property type="entry name" value="AMINO-ACID AMINOTRANSFERASE"/>
    <property type="match status" value="1"/>
</dbReference>
<reference evidence="2 3" key="1">
    <citation type="submission" date="2016-10" db="EMBL/GenBank/DDBJ databases">
        <title>Evaluation of Human, Veterinary and Environmental Mycobacterium chelonae Isolates by Core Genome Phylogenomic Analysis, Targeted Gene Comparison, and Anti-microbial Susceptibility Patterns: A Tale of Mistaken Identities.</title>
        <authorList>
            <person name="Fogelson S.B."/>
            <person name="Camus A.C."/>
            <person name="Lorenz W."/>
            <person name="Vasireddy R."/>
            <person name="Vasireddy S."/>
            <person name="Smith T."/>
            <person name="Brown-Elliott B.A."/>
            <person name="Wallace R.J.Jr."/>
            <person name="Hasan N.A."/>
            <person name="Reischl U."/>
            <person name="Sanchez S."/>
        </authorList>
    </citation>
    <scope>NUCLEOTIDE SEQUENCE [LARGE SCALE GENOMIC DNA]</scope>
    <source>
        <strain evidence="2 3">15518</strain>
    </source>
</reference>
<evidence type="ECO:0000313" key="2">
    <source>
        <dbReference type="EMBL" id="OHU78398.1"/>
    </source>
</evidence>
<evidence type="ECO:0000313" key="3">
    <source>
        <dbReference type="Proteomes" id="UP000179441"/>
    </source>
</evidence>
<proteinExistence type="inferred from homology"/>
<organism evidence="2 3">
    <name type="scientific">Mycobacteroides chelonae</name>
    <name type="common">Mycobacterium chelonae</name>
    <dbReference type="NCBI Taxonomy" id="1774"/>
    <lineage>
        <taxon>Bacteria</taxon>
        <taxon>Bacillati</taxon>
        <taxon>Actinomycetota</taxon>
        <taxon>Actinomycetes</taxon>
        <taxon>Mycobacteriales</taxon>
        <taxon>Mycobacteriaceae</taxon>
        <taxon>Mycobacteroides</taxon>
    </lineage>
</organism>
<dbReference type="GO" id="GO:0046394">
    <property type="term" value="P:carboxylic acid biosynthetic process"/>
    <property type="evidence" value="ECO:0007669"/>
    <property type="project" value="UniProtKB-ARBA"/>
</dbReference>
<sequence length="286" mass="30324">MAVAVLVTLDGEVHDPTVPLLYADELAAVRGDGAFETLLVRGGVVCKLEAHLDRMAASAAAMDLSEPDRPAWRTAVEIGVRQWNSTSSADAMLRLVYTRGRESGGGATAYLTIAPVPERSLLARRDGVSVITLDRGLPAQPADPLPWLLSGAKTLSYAVNMSALRYAETQGAQDVIFVSSDGFVLEGPRSTVIVDTGDALVTPFPEHGILHGTTQRALFEVAAAEGIPCRYEAVKPADLVAAQDVWMLASITLAARVRTLDGADRPAGPLAARLPELVDKAITLEF</sequence>
<dbReference type="Pfam" id="PF01063">
    <property type="entry name" value="Aminotran_4"/>
    <property type="match status" value="1"/>
</dbReference>
<evidence type="ECO:0000256" key="1">
    <source>
        <dbReference type="ARBA" id="ARBA00009320"/>
    </source>
</evidence>
<dbReference type="InterPro" id="IPR036038">
    <property type="entry name" value="Aminotransferase-like"/>
</dbReference>
<dbReference type="SUPFAM" id="SSF56752">
    <property type="entry name" value="D-aminoacid aminotransferase-like PLP-dependent enzymes"/>
    <property type="match status" value="1"/>
</dbReference>
<dbReference type="Gene3D" id="3.20.10.10">
    <property type="entry name" value="D-amino Acid Aminotransferase, subunit A, domain 2"/>
    <property type="match status" value="1"/>
</dbReference>
<dbReference type="InterPro" id="IPR043132">
    <property type="entry name" value="BCAT-like_C"/>
</dbReference>
<dbReference type="InterPro" id="IPR043131">
    <property type="entry name" value="BCAT-like_N"/>
</dbReference>
<dbReference type="EMBL" id="MLIS01000001">
    <property type="protein sequence ID" value="OHU78398.1"/>
    <property type="molecule type" value="Genomic_DNA"/>
</dbReference>
<accession>A0A1S1M6C9</accession>
<dbReference type="InterPro" id="IPR001544">
    <property type="entry name" value="Aminotrans_IV"/>
</dbReference>
<keyword evidence="3" id="KW-1185">Reference proteome</keyword>
<dbReference type="NCBIfam" id="NF005886">
    <property type="entry name" value="PRK07849.1-1"/>
    <property type="match status" value="1"/>
</dbReference>
<dbReference type="InterPro" id="IPR050571">
    <property type="entry name" value="Class-IV_PLP-Dep_Aminotrnsfr"/>
</dbReference>
<dbReference type="AlphaFoldDB" id="A0A1S1M6C9"/>